<proteinExistence type="predicted"/>
<dbReference type="EMBL" id="OIVN01005979">
    <property type="protein sequence ID" value="SPD24685.1"/>
    <property type="molecule type" value="Genomic_DNA"/>
</dbReference>
<reference evidence="2" key="1">
    <citation type="submission" date="2018-02" db="EMBL/GenBank/DDBJ databases">
        <authorList>
            <person name="Cohen D.B."/>
            <person name="Kent A.D."/>
        </authorList>
    </citation>
    <scope>NUCLEOTIDE SEQUENCE</scope>
</reference>
<evidence type="ECO:0000313" key="2">
    <source>
        <dbReference type="EMBL" id="SPD24685.1"/>
    </source>
</evidence>
<protein>
    <submittedName>
        <fullName evidence="2">Uncharacterized protein</fullName>
    </submittedName>
</protein>
<dbReference type="AlphaFoldDB" id="A0A2N9IK62"/>
<feature type="region of interest" description="Disordered" evidence="1">
    <location>
        <begin position="46"/>
        <end position="79"/>
    </location>
</feature>
<feature type="region of interest" description="Disordered" evidence="1">
    <location>
        <begin position="99"/>
        <end position="120"/>
    </location>
</feature>
<organism evidence="2">
    <name type="scientific">Fagus sylvatica</name>
    <name type="common">Beechnut</name>
    <dbReference type="NCBI Taxonomy" id="28930"/>
    <lineage>
        <taxon>Eukaryota</taxon>
        <taxon>Viridiplantae</taxon>
        <taxon>Streptophyta</taxon>
        <taxon>Embryophyta</taxon>
        <taxon>Tracheophyta</taxon>
        <taxon>Spermatophyta</taxon>
        <taxon>Magnoliopsida</taxon>
        <taxon>eudicotyledons</taxon>
        <taxon>Gunneridae</taxon>
        <taxon>Pentapetalae</taxon>
        <taxon>rosids</taxon>
        <taxon>fabids</taxon>
        <taxon>Fagales</taxon>
        <taxon>Fagaceae</taxon>
        <taxon>Fagus</taxon>
    </lineage>
</organism>
<feature type="compositionally biased region" description="Polar residues" evidence="1">
    <location>
        <begin position="65"/>
        <end position="79"/>
    </location>
</feature>
<name>A0A2N9IK62_FAGSY</name>
<sequence>MRGASDQRSSGSTKLCGAIWSCSTQHGSHNTKLRGTIWSCSMQHHAASQTGEGASPGFHKHTESETLGSSYPFQSRSATQVSGNPSLILATMQKHRRILDSPRPVLPPLRGSAAQFSTLH</sequence>
<evidence type="ECO:0000256" key="1">
    <source>
        <dbReference type="SAM" id="MobiDB-lite"/>
    </source>
</evidence>
<accession>A0A2N9IK62</accession>
<gene>
    <name evidence="2" type="ORF">FSB_LOCUS52567</name>
</gene>